<dbReference type="Proteomes" id="UP000272942">
    <property type="component" value="Unassembled WGS sequence"/>
</dbReference>
<sequence length="86" mass="9877">MTARNTCQELVFDWLDNSVFRRIAVSASEEKGIMQTIDALSSELISNERRDQIYYDGLIADLSESGRVRRFTKERYNLVNGLDVVS</sequence>
<protein>
    <submittedName>
        <fullName evidence="3">ATP-dependent DNA helicase</fullName>
    </submittedName>
</protein>
<gene>
    <name evidence="1" type="ORF">ECPE_LOCUS9903</name>
</gene>
<organism evidence="3">
    <name type="scientific">Echinostoma caproni</name>
    <dbReference type="NCBI Taxonomy" id="27848"/>
    <lineage>
        <taxon>Eukaryota</taxon>
        <taxon>Metazoa</taxon>
        <taxon>Spiralia</taxon>
        <taxon>Lophotrochozoa</taxon>
        <taxon>Platyhelminthes</taxon>
        <taxon>Trematoda</taxon>
        <taxon>Digenea</taxon>
        <taxon>Plagiorchiida</taxon>
        <taxon>Echinostomata</taxon>
        <taxon>Echinostomatoidea</taxon>
        <taxon>Echinostomatidae</taxon>
        <taxon>Echinostoma</taxon>
    </lineage>
</organism>
<reference evidence="3" key="1">
    <citation type="submission" date="2016-06" db="UniProtKB">
        <authorList>
            <consortium name="WormBaseParasite"/>
        </authorList>
    </citation>
    <scope>IDENTIFICATION</scope>
</reference>
<evidence type="ECO:0000313" key="1">
    <source>
        <dbReference type="EMBL" id="VDP86157.1"/>
    </source>
</evidence>
<evidence type="ECO:0000313" key="3">
    <source>
        <dbReference type="WBParaSite" id="ECPE_0000993401-mRNA-1"/>
    </source>
</evidence>
<proteinExistence type="predicted"/>
<dbReference type="AlphaFoldDB" id="A0A183ASG8"/>
<reference evidence="1 2" key="2">
    <citation type="submission" date="2018-11" db="EMBL/GenBank/DDBJ databases">
        <authorList>
            <consortium name="Pathogen Informatics"/>
        </authorList>
    </citation>
    <scope>NUCLEOTIDE SEQUENCE [LARGE SCALE GENOMIC DNA]</scope>
    <source>
        <strain evidence="1 2">Egypt</strain>
    </source>
</reference>
<name>A0A183ASG8_9TREM</name>
<dbReference type="WBParaSite" id="ECPE_0000993401-mRNA-1">
    <property type="protein sequence ID" value="ECPE_0000993401-mRNA-1"/>
    <property type="gene ID" value="ECPE_0000993401"/>
</dbReference>
<accession>A0A183ASG8</accession>
<evidence type="ECO:0000313" key="2">
    <source>
        <dbReference type="Proteomes" id="UP000272942"/>
    </source>
</evidence>
<dbReference type="EMBL" id="UZAN01048160">
    <property type="protein sequence ID" value="VDP86157.1"/>
    <property type="molecule type" value="Genomic_DNA"/>
</dbReference>
<keyword evidence="2" id="KW-1185">Reference proteome</keyword>